<feature type="region of interest" description="Disordered" evidence="1">
    <location>
        <begin position="684"/>
        <end position="713"/>
    </location>
</feature>
<keyword evidence="3" id="KW-1185">Reference proteome</keyword>
<dbReference type="Proteomes" id="UP000030752">
    <property type="component" value="Unassembled WGS sequence"/>
</dbReference>
<feature type="compositionally biased region" description="Polar residues" evidence="1">
    <location>
        <begin position="769"/>
        <end position="781"/>
    </location>
</feature>
<dbReference type="GeneID" id="19968939"/>
<dbReference type="OrthoDB" id="19159at2759"/>
<evidence type="ECO:0000256" key="1">
    <source>
        <dbReference type="SAM" id="MobiDB-lite"/>
    </source>
</evidence>
<proteinExistence type="predicted"/>
<feature type="compositionally biased region" description="Gly residues" evidence="1">
    <location>
        <begin position="985"/>
        <end position="997"/>
    </location>
</feature>
<dbReference type="InterPro" id="IPR034586">
    <property type="entry name" value="Bfa1/Byr4"/>
</dbReference>
<feature type="region of interest" description="Disordered" evidence="1">
    <location>
        <begin position="1"/>
        <end position="71"/>
    </location>
</feature>
<feature type="compositionally biased region" description="Polar residues" evidence="1">
    <location>
        <begin position="210"/>
        <end position="225"/>
    </location>
</feature>
<feature type="compositionally biased region" description="Basic and acidic residues" evidence="1">
    <location>
        <begin position="1011"/>
        <end position="1033"/>
    </location>
</feature>
<dbReference type="PANTHER" id="PTHR35140">
    <property type="entry name" value="MITOTIC CHECK POINT PROTEIN BFA1"/>
    <property type="match status" value="1"/>
</dbReference>
<dbReference type="GO" id="GO:1990334">
    <property type="term" value="C:Bfa1-Bub2 complex"/>
    <property type="evidence" value="ECO:0007669"/>
    <property type="project" value="InterPro"/>
</dbReference>
<feature type="compositionally biased region" description="Low complexity" evidence="1">
    <location>
        <begin position="55"/>
        <end position="64"/>
    </location>
</feature>
<dbReference type="eggNOG" id="ENOG502QX1K">
    <property type="taxonomic scope" value="Eukaryota"/>
</dbReference>
<feature type="region of interest" description="Disordered" evidence="1">
    <location>
        <begin position="448"/>
        <end position="588"/>
    </location>
</feature>
<evidence type="ECO:0000313" key="2">
    <source>
        <dbReference type="EMBL" id="ETN42445.1"/>
    </source>
</evidence>
<sequence>MESLQLKQRDPDEMEIENWDDGDFDNLDDIPFRSASTATSVQSHPQSTAHRESASSRMSIRSDSNQGDENWDVLVDDQAPIKDAIALAKSKGIPLPSNVPRSALEGGTIRRLNGKAIKKAIADDWSEDLDLPGTDGPLKLAKHEDRDLSDSLRQISAAFRSSPKTPDADLEKTIKSPKSRITATPISLDAFRDDDDDDFDNIPTIRVSKQRSPNKPTLITPTSLGPTAVQETIEEGLELPSDGQLRLSTRKPNPRTPQTADEFDFEWGEGSLGTRNAGRGKGGRSARSSSASALSPSVSSAFTAESEDEGLDGLVLPDGPIKFEEKLKKRQAEQELESEEAPKKQRPKSVPQAPTDDFFEGLEIGDGQVFSNAKLSLNRNVKHKAQRPASPPKRTTTTLSFTSSKKEGLSRLPRFNQPSHERTRSSLEPVSESGAAVTRFQRPGSRLGLHSAQSSVSAIPAPSTPTPSTPSRRAVRTVDSRPEMRHDGPTTTNAQLLRAKRSMPAMRTAPSPTKSDRYVRPPSRAEAGSRLHISYDRPDSRGENRAKQPVFLPAGASSGQSQHASLKHASSKGHFRRADSDGSGETMSAAQRSLFRIANLGRPETPRSRTGFSATELAAQAKKQVTKPSRRRNYGEGNELDIFDDLPTSATLESKFTKAPVGRGAPRSLRLKLGLGISQSNASTSTITSLRTNNETPVPITPLSPPRQDFPTTQTTMAHVNVPRFARDTAASRNAREQRAISTTFQNMHGEPLKPISANYQLNAYPHTSAQRPQTTGTVTHGSIRKKKNAQQKPHLIKPMGPDQHREKSEKGMRYNPSLYRWEGNENVLAPFDIPPPDFYARTGSPVSASMSERERKAHGSPVTNNSKTNVALISNVGTTAGVQVVGGMVFDPSQMRWLKVKEDGPSANHSQDNLGGGVEVEEEEDVFAGLDDLKEEGSEWDLKSQSHRGSAAGMAPQEYGVGMVTAGSAPMGLNRKASAESQGSGSGSDGEFGFGGMAPVAEEFDVGPEFVRRQRAEEDRWRRKVDRWLRSDEQDDDGSTGWRWNVRRLGWAGGET</sequence>
<feature type="compositionally biased region" description="Low complexity" evidence="1">
    <location>
        <begin position="285"/>
        <end position="301"/>
    </location>
</feature>
<feature type="region of interest" description="Disordered" evidence="1">
    <location>
        <begin position="617"/>
        <end position="642"/>
    </location>
</feature>
<dbReference type="HOGENOM" id="CLU_008906_0_0_1"/>
<organism evidence="2 3">
    <name type="scientific">Cyphellophora europaea (strain CBS 101466)</name>
    <name type="common">Phialophora europaea</name>
    <dbReference type="NCBI Taxonomy" id="1220924"/>
    <lineage>
        <taxon>Eukaryota</taxon>
        <taxon>Fungi</taxon>
        <taxon>Dikarya</taxon>
        <taxon>Ascomycota</taxon>
        <taxon>Pezizomycotina</taxon>
        <taxon>Eurotiomycetes</taxon>
        <taxon>Chaetothyriomycetidae</taxon>
        <taxon>Chaetothyriales</taxon>
        <taxon>Cyphellophoraceae</taxon>
        <taxon>Cyphellophora</taxon>
    </lineage>
</organism>
<gene>
    <name evidence="2" type="ORF">HMPREF1541_01600</name>
</gene>
<feature type="compositionally biased region" description="Basic and acidic residues" evidence="1">
    <location>
        <begin position="476"/>
        <end position="488"/>
    </location>
</feature>
<dbReference type="GO" id="GO:0044732">
    <property type="term" value="C:mitotic spindle pole body"/>
    <property type="evidence" value="ECO:0007669"/>
    <property type="project" value="TreeGrafter"/>
</dbReference>
<evidence type="ECO:0000313" key="3">
    <source>
        <dbReference type="Proteomes" id="UP000030752"/>
    </source>
</evidence>
<accession>W2S1J3</accession>
<feature type="compositionally biased region" description="Polar residues" evidence="1">
    <location>
        <begin position="684"/>
        <end position="696"/>
    </location>
</feature>
<reference evidence="2 3" key="1">
    <citation type="submission" date="2013-03" db="EMBL/GenBank/DDBJ databases">
        <title>The Genome Sequence of Phialophora europaea CBS 101466.</title>
        <authorList>
            <consortium name="The Broad Institute Genomics Platform"/>
            <person name="Cuomo C."/>
            <person name="de Hoog S."/>
            <person name="Gorbushina A."/>
            <person name="Walker B."/>
            <person name="Young S.K."/>
            <person name="Zeng Q."/>
            <person name="Gargeya S."/>
            <person name="Fitzgerald M."/>
            <person name="Haas B."/>
            <person name="Abouelleil A."/>
            <person name="Allen A.W."/>
            <person name="Alvarado L."/>
            <person name="Arachchi H.M."/>
            <person name="Berlin A.M."/>
            <person name="Chapman S.B."/>
            <person name="Gainer-Dewar J."/>
            <person name="Goldberg J."/>
            <person name="Griggs A."/>
            <person name="Gujja S."/>
            <person name="Hansen M."/>
            <person name="Howarth C."/>
            <person name="Imamovic A."/>
            <person name="Ireland A."/>
            <person name="Larimer J."/>
            <person name="McCowan C."/>
            <person name="Murphy C."/>
            <person name="Pearson M."/>
            <person name="Poon T.W."/>
            <person name="Priest M."/>
            <person name="Roberts A."/>
            <person name="Saif S."/>
            <person name="Shea T."/>
            <person name="Sisk P."/>
            <person name="Sykes S."/>
            <person name="Wortman J."/>
            <person name="Nusbaum C."/>
            <person name="Birren B."/>
        </authorList>
    </citation>
    <scope>NUCLEOTIDE SEQUENCE [LARGE SCALE GENOMIC DNA]</scope>
    <source>
        <strain evidence="2 3">CBS 101466</strain>
    </source>
</reference>
<dbReference type="EMBL" id="KB822718">
    <property type="protein sequence ID" value="ETN42445.1"/>
    <property type="molecule type" value="Genomic_DNA"/>
</dbReference>
<feature type="region of interest" description="Disordered" evidence="1">
    <location>
        <begin position="234"/>
        <end position="360"/>
    </location>
</feature>
<feature type="compositionally biased region" description="Acidic residues" evidence="1">
    <location>
        <begin position="12"/>
        <end position="28"/>
    </location>
</feature>
<feature type="compositionally biased region" description="Polar residues" evidence="1">
    <location>
        <begin position="34"/>
        <end position="48"/>
    </location>
</feature>
<protein>
    <recommendedName>
        <fullName evidence="4">Cytokinesis regulator</fullName>
    </recommendedName>
</protein>
<feature type="region of interest" description="Disordered" evidence="1">
    <location>
        <begin position="208"/>
        <end position="227"/>
    </location>
</feature>
<dbReference type="GO" id="GO:0031578">
    <property type="term" value="P:mitotic spindle orientation checkpoint signaling"/>
    <property type="evidence" value="ECO:0007669"/>
    <property type="project" value="TreeGrafter"/>
</dbReference>
<feature type="compositionally biased region" description="Low complexity" evidence="1">
    <location>
        <begin position="554"/>
        <end position="564"/>
    </location>
</feature>
<feature type="region of interest" description="Disordered" evidence="1">
    <location>
        <begin position="380"/>
        <end position="436"/>
    </location>
</feature>
<feature type="region of interest" description="Disordered" evidence="1">
    <location>
        <begin position="976"/>
        <end position="1043"/>
    </location>
</feature>
<dbReference type="STRING" id="1220924.W2S1J3"/>
<dbReference type="RefSeq" id="XP_008714181.1">
    <property type="nucleotide sequence ID" value="XM_008715959.1"/>
</dbReference>
<evidence type="ECO:0008006" key="4">
    <source>
        <dbReference type="Google" id="ProtNLM"/>
    </source>
</evidence>
<name>W2S1J3_CYPE1</name>
<dbReference type="InParanoid" id="W2S1J3"/>
<dbReference type="GO" id="GO:0005096">
    <property type="term" value="F:GTPase activator activity"/>
    <property type="evidence" value="ECO:0007669"/>
    <property type="project" value="InterPro"/>
</dbReference>
<feature type="region of interest" description="Disordered" evidence="1">
    <location>
        <begin position="844"/>
        <end position="867"/>
    </location>
</feature>
<dbReference type="AlphaFoldDB" id="W2S1J3"/>
<feature type="compositionally biased region" description="Basic residues" evidence="1">
    <location>
        <begin position="565"/>
        <end position="575"/>
    </location>
</feature>
<feature type="compositionally biased region" description="Basic and acidic residues" evidence="1">
    <location>
        <begin position="321"/>
        <end position="333"/>
    </location>
</feature>
<dbReference type="VEuPathDB" id="FungiDB:HMPREF1541_01600"/>
<feature type="region of interest" description="Disordered" evidence="1">
    <location>
        <begin position="769"/>
        <end position="790"/>
    </location>
</feature>
<dbReference type="PANTHER" id="PTHR35140:SF1">
    <property type="entry name" value="MITOTIC CHECK POINT PROTEIN BFA1"/>
    <property type="match status" value="1"/>
</dbReference>
<feature type="compositionally biased region" description="Basic and acidic residues" evidence="1">
    <location>
        <begin position="527"/>
        <end position="546"/>
    </location>
</feature>